<organism evidence="2 3">
    <name type="scientific">Gossypium arboreum</name>
    <name type="common">Tree cotton</name>
    <name type="synonym">Gossypium nanking</name>
    <dbReference type="NCBI Taxonomy" id="29729"/>
    <lineage>
        <taxon>Eukaryota</taxon>
        <taxon>Viridiplantae</taxon>
        <taxon>Streptophyta</taxon>
        <taxon>Embryophyta</taxon>
        <taxon>Tracheophyta</taxon>
        <taxon>Spermatophyta</taxon>
        <taxon>Magnoliopsida</taxon>
        <taxon>eudicotyledons</taxon>
        <taxon>Gunneridae</taxon>
        <taxon>Pentapetalae</taxon>
        <taxon>rosids</taxon>
        <taxon>malvids</taxon>
        <taxon>Malvales</taxon>
        <taxon>Malvaceae</taxon>
        <taxon>Malvoideae</taxon>
        <taxon>Gossypium</taxon>
    </lineage>
</organism>
<comment type="caution">
    <text evidence="2">The sequence shown here is derived from an EMBL/GenBank/DDBJ whole genome shotgun (WGS) entry which is preliminary data.</text>
</comment>
<dbReference type="EMBL" id="JARKNE010000003">
    <property type="protein sequence ID" value="KAK5839222.1"/>
    <property type="molecule type" value="Genomic_DNA"/>
</dbReference>
<dbReference type="SUPFAM" id="SSF56672">
    <property type="entry name" value="DNA/RNA polymerases"/>
    <property type="match status" value="1"/>
</dbReference>
<dbReference type="PANTHER" id="PTHR11439:SF455">
    <property type="entry name" value="RLK (RECEPTOR-LIKE PROTEIN KINASE) 8, PUTATIVE-RELATED"/>
    <property type="match status" value="1"/>
</dbReference>
<dbReference type="InterPro" id="IPR013103">
    <property type="entry name" value="RVT_2"/>
</dbReference>
<gene>
    <name evidence="2" type="ORF">PVK06_007996</name>
</gene>
<reference evidence="2 3" key="1">
    <citation type="submission" date="2023-03" db="EMBL/GenBank/DDBJ databases">
        <title>WGS of Gossypium arboreum.</title>
        <authorList>
            <person name="Yu D."/>
        </authorList>
    </citation>
    <scope>NUCLEOTIDE SEQUENCE [LARGE SCALE GENOMIC DNA]</scope>
    <source>
        <tissue evidence="2">Leaf</tissue>
    </source>
</reference>
<feature type="domain" description="Reverse transcriptase Ty1/copia-type" evidence="1">
    <location>
        <begin position="1"/>
        <end position="147"/>
    </location>
</feature>
<dbReference type="PANTHER" id="PTHR11439">
    <property type="entry name" value="GAG-POL-RELATED RETROTRANSPOSON"/>
    <property type="match status" value="1"/>
</dbReference>
<dbReference type="Proteomes" id="UP001358586">
    <property type="component" value="Chromosome 3"/>
</dbReference>
<proteinExistence type="predicted"/>
<name>A0ABR0QJR3_GOSAR</name>
<evidence type="ECO:0000313" key="3">
    <source>
        <dbReference type="Proteomes" id="UP001358586"/>
    </source>
</evidence>
<dbReference type="InterPro" id="IPR043502">
    <property type="entry name" value="DNA/RNA_pol_sf"/>
</dbReference>
<sequence>MVQPPGFEQYGSNGQQLVCRLRKALYGLKQAPRAWFHKIREFLLTSKFETSKADNSLLIQRSGNQLLYVLVYVEDIIVTSSDSSAINQFVKSLHHQFSLTDLGKLNYFLGIEVTYTTDGLVLNKKKYILDLLKKASMDKSNSSPTRMVSTYRLSAHEGSSVDDEIFFRSIVGALQYVVITRPDIAFSVNKVCQFMHRPLDTHFKAVKRILKYLQRHFILWPSFSLHN</sequence>
<accession>A0ABR0QJR3</accession>
<evidence type="ECO:0000259" key="1">
    <source>
        <dbReference type="Pfam" id="PF07727"/>
    </source>
</evidence>
<evidence type="ECO:0000313" key="2">
    <source>
        <dbReference type="EMBL" id="KAK5839222.1"/>
    </source>
</evidence>
<protein>
    <recommendedName>
        <fullName evidence="1">Reverse transcriptase Ty1/copia-type domain-containing protein</fullName>
    </recommendedName>
</protein>
<dbReference type="Pfam" id="PF07727">
    <property type="entry name" value="RVT_2"/>
    <property type="match status" value="1"/>
</dbReference>
<keyword evidence="3" id="KW-1185">Reference proteome</keyword>